<accession>A0AAW1ZRM6</accession>
<dbReference type="AlphaFoldDB" id="A0AAW1ZRM6"/>
<feature type="compositionally biased region" description="Basic and acidic residues" evidence="1">
    <location>
        <begin position="1"/>
        <end position="16"/>
    </location>
</feature>
<name>A0AAW1ZRM6_CULAL</name>
<gene>
    <name evidence="2" type="ORF">ABG768_005257</name>
</gene>
<proteinExistence type="predicted"/>
<evidence type="ECO:0000256" key="1">
    <source>
        <dbReference type="SAM" id="MobiDB-lite"/>
    </source>
</evidence>
<sequence>MRDSEKGRKRTGENDRGFVTPKPITKCRDESHTSGGGCELISTFERKREEEKKGGVAAKECFCGGRVKTHIFVQGHWESQAWAQ</sequence>
<organism evidence="2 3">
    <name type="scientific">Culter alburnus</name>
    <name type="common">Topmouth culter</name>
    <dbReference type="NCBI Taxonomy" id="194366"/>
    <lineage>
        <taxon>Eukaryota</taxon>
        <taxon>Metazoa</taxon>
        <taxon>Chordata</taxon>
        <taxon>Craniata</taxon>
        <taxon>Vertebrata</taxon>
        <taxon>Euteleostomi</taxon>
        <taxon>Actinopterygii</taxon>
        <taxon>Neopterygii</taxon>
        <taxon>Teleostei</taxon>
        <taxon>Ostariophysi</taxon>
        <taxon>Cypriniformes</taxon>
        <taxon>Xenocyprididae</taxon>
        <taxon>Xenocypridinae</taxon>
        <taxon>Culter</taxon>
    </lineage>
</organism>
<keyword evidence="3" id="KW-1185">Reference proteome</keyword>
<feature type="region of interest" description="Disordered" evidence="1">
    <location>
        <begin position="1"/>
        <end position="34"/>
    </location>
</feature>
<protein>
    <submittedName>
        <fullName evidence="2">Uncharacterized protein</fullName>
    </submittedName>
</protein>
<comment type="caution">
    <text evidence="2">The sequence shown here is derived from an EMBL/GenBank/DDBJ whole genome shotgun (WGS) entry which is preliminary data.</text>
</comment>
<evidence type="ECO:0000313" key="3">
    <source>
        <dbReference type="Proteomes" id="UP001479290"/>
    </source>
</evidence>
<feature type="non-terminal residue" evidence="2">
    <location>
        <position position="84"/>
    </location>
</feature>
<dbReference type="Proteomes" id="UP001479290">
    <property type="component" value="Unassembled WGS sequence"/>
</dbReference>
<reference evidence="2 3" key="1">
    <citation type="submission" date="2024-05" db="EMBL/GenBank/DDBJ databases">
        <title>A high-quality chromosomal-level genome assembly of Topmouth culter (Culter alburnus).</title>
        <authorList>
            <person name="Zhao H."/>
        </authorList>
    </citation>
    <scope>NUCLEOTIDE SEQUENCE [LARGE SCALE GENOMIC DNA]</scope>
    <source>
        <strain evidence="2">CATC2023</strain>
        <tissue evidence="2">Muscle</tissue>
    </source>
</reference>
<evidence type="ECO:0000313" key="2">
    <source>
        <dbReference type="EMBL" id="KAK9964052.1"/>
    </source>
</evidence>
<dbReference type="EMBL" id="JAWDJR010000013">
    <property type="protein sequence ID" value="KAK9964052.1"/>
    <property type="molecule type" value="Genomic_DNA"/>
</dbReference>